<dbReference type="InterPro" id="IPR019142">
    <property type="entry name" value="Dymeclin"/>
</dbReference>
<gene>
    <name evidence="7" type="ORF">M0811_02495</name>
</gene>
<feature type="transmembrane region" description="Helical" evidence="6">
    <location>
        <begin position="577"/>
        <end position="594"/>
    </location>
</feature>
<feature type="compositionally biased region" description="Basic and acidic residues" evidence="5">
    <location>
        <begin position="686"/>
        <end position="695"/>
    </location>
</feature>
<dbReference type="OMA" id="QINDFTE"/>
<keyword evidence="6" id="KW-1133">Transmembrane helix</keyword>
<keyword evidence="6" id="KW-0472">Membrane</keyword>
<organism evidence="7 8">
    <name type="scientific">Anaeramoeba ignava</name>
    <name type="common">Anaerobic marine amoeba</name>
    <dbReference type="NCBI Taxonomy" id="1746090"/>
    <lineage>
        <taxon>Eukaryota</taxon>
        <taxon>Metamonada</taxon>
        <taxon>Anaeramoebidae</taxon>
        <taxon>Anaeramoeba</taxon>
    </lineage>
</organism>
<dbReference type="GO" id="GO:0005794">
    <property type="term" value="C:Golgi apparatus"/>
    <property type="evidence" value="ECO:0007669"/>
    <property type="project" value="TreeGrafter"/>
</dbReference>
<feature type="region of interest" description="Disordered" evidence="5">
    <location>
        <begin position="150"/>
        <end position="183"/>
    </location>
</feature>
<evidence type="ECO:0000256" key="5">
    <source>
        <dbReference type="SAM" id="MobiDB-lite"/>
    </source>
</evidence>
<keyword evidence="4" id="KW-0449">Lipoprotein</keyword>
<evidence type="ECO:0000256" key="6">
    <source>
        <dbReference type="SAM" id="Phobius"/>
    </source>
</evidence>
<proteinExistence type="inferred from homology"/>
<sequence>MSVDFSKSNFIISITGKKPIEKTDQKLWNTFSTEFNTPLTRLNIEEAYIAINEQFPDFCSNNLKTNNFMTIISKFINFLKESSGEKFDKKINSKNSLLITNILFIARVLLHIIIQDCFPSAKISCFKQEKFEKKNKKKKNLFRKERKSLDKNVQKNKKKDQVEQQLTDTDDSSEKSKTQDQDVNDLSNSIDKIKKHLQIETEQKNLKNLFNSIFDFIIMNPQTLDHPTYVVINEMISFLLVLFSITFFDTKKLLLKDQNKKKDILADSDTLPDDWVEDSKSDFGKNSLTESISLDTQNPFLNISNEKAKKLVKILLNHIILQMPTPKSVDPVWGTQLRKGSFFSRSLSKKTAQKLVVDPSPLATQSILLLIALFQINDFTESDQILNSGNQMIKETKEQEIQLNSKITFQNQIQIQYGFDEYDNEKEKEDDNMEQNSETELLERNYFTPSNIYLKTITQLTAKKFQSENENEKEKENENSTEKENQNKENEKENEKQKENENTIGINFSELLFCLASSERVNEHYLVLFYYMIYNNWDFITFVSKNANLTSYLTNLLEELYQYRLSEEELQKEKVPFIYLILIVLLVLSGRRRFRKFIFSSNLQSVNWYKDKQLSNISLGHLTVIILMETLHYHLLKFPKKEIFLLSLSILNNLSSLFTNLFANETKKLLEIVSFVSQKVKDFSNFDDPTSKEETISNEMKKKKTRNKKDKKKKKTDKKSKIRKSESICEVENQVIEEMIEKIGMEFSYTNDYIDIESLKPSPSLLTRPDRLVRKDNRNAFVKFQNEKTAELHLYSDYLLILFSLINTTLTNQFNNNTQLIYTLLKHRRLFSPFSAHPVLWKYVSNFHKLDKFFDIDFLERKNTPYEEILQNIQNSVPNFVFQEKGFFIIENKLFKFQEFKPKNNIFSTFSWLIINKNLTLRWDLDFIHIL</sequence>
<feature type="transmembrane region" description="Helical" evidence="6">
    <location>
        <begin position="614"/>
        <end position="631"/>
    </location>
</feature>
<comment type="similarity">
    <text evidence="1">Belongs to the dymeclin family.</text>
</comment>
<accession>A0A9Q0L9F4</accession>
<evidence type="ECO:0000256" key="1">
    <source>
        <dbReference type="ARBA" id="ARBA00010603"/>
    </source>
</evidence>
<protein>
    <recommendedName>
        <fullName evidence="2">Dymeclin</fullName>
    </recommendedName>
</protein>
<evidence type="ECO:0000256" key="4">
    <source>
        <dbReference type="ARBA" id="ARBA00023288"/>
    </source>
</evidence>
<evidence type="ECO:0000313" key="8">
    <source>
        <dbReference type="Proteomes" id="UP001149090"/>
    </source>
</evidence>
<dbReference type="PANTHER" id="PTHR12895">
    <property type="entry name" value="DYMECLIN"/>
    <property type="match status" value="1"/>
</dbReference>
<dbReference type="Proteomes" id="UP001149090">
    <property type="component" value="Unassembled WGS sequence"/>
</dbReference>
<dbReference type="GO" id="GO:0007030">
    <property type="term" value="P:Golgi organization"/>
    <property type="evidence" value="ECO:0007669"/>
    <property type="project" value="TreeGrafter"/>
</dbReference>
<feature type="region of interest" description="Disordered" evidence="5">
    <location>
        <begin position="465"/>
        <end position="499"/>
    </location>
</feature>
<dbReference type="PANTHER" id="PTHR12895:SF9">
    <property type="entry name" value="DYMECLIN"/>
    <property type="match status" value="1"/>
</dbReference>
<keyword evidence="3" id="KW-0519">Myristate</keyword>
<dbReference type="OrthoDB" id="10253409at2759"/>
<feature type="region of interest" description="Disordered" evidence="5">
    <location>
        <begin position="686"/>
        <end position="721"/>
    </location>
</feature>
<dbReference type="EMBL" id="JAPDFW010000114">
    <property type="protein sequence ID" value="KAJ5068553.1"/>
    <property type="molecule type" value="Genomic_DNA"/>
</dbReference>
<reference evidence="7" key="1">
    <citation type="submission" date="2022-10" db="EMBL/GenBank/DDBJ databases">
        <title>Novel sulphate-reducing endosymbionts in the free-living metamonad Anaeramoeba.</title>
        <authorList>
            <person name="Jerlstrom-Hultqvist J."/>
            <person name="Cepicka I."/>
            <person name="Gallot-Lavallee L."/>
            <person name="Salas-Leiva D."/>
            <person name="Curtis B.A."/>
            <person name="Zahonova K."/>
            <person name="Pipaliya S."/>
            <person name="Dacks J."/>
            <person name="Roger A.J."/>
        </authorList>
    </citation>
    <scope>NUCLEOTIDE SEQUENCE</scope>
    <source>
        <strain evidence="7">BMAN</strain>
    </source>
</reference>
<comment type="caution">
    <text evidence="7">The sequence shown here is derived from an EMBL/GenBank/DDBJ whole genome shotgun (WGS) entry which is preliminary data.</text>
</comment>
<name>A0A9Q0L9F4_ANAIG</name>
<dbReference type="Pfam" id="PF09742">
    <property type="entry name" value="Dymeclin"/>
    <property type="match status" value="1"/>
</dbReference>
<keyword evidence="6" id="KW-0812">Transmembrane</keyword>
<dbReference type="AlphaFoldDB" id="A0A9Q0L9F4"/>
<evidence type="ECO:0000313" key="7">
    <source>
        <dbReference type="EMBL" id="KAJ5068553.1"/>
    </source>
</evidence>
<feature type="compositionally biased region" description="Basic residues" evidence="5">
    <location>
        <begin position="701"/>
        <end position="721"/>
    </location>
</feature>
<keyword evidence="8" id="KW-1185">Reference proteome</keyword>
<evidence type="ECO:0000256" key="2">
    <source>
        <dbReference type="ARBA" id="ARBA00015736"/>
    </source>
</evidence>
<evidence type="ECO:0000256" key="3">
    <source>
        <dbReference type="ARBA" id="ARBA00022707"/>
    </source>
</evidence>